<reference evidence="2 3" key="1">
    <citation type="submission" date="2019-07" db="EMBL/GenBank/DDBJ databases">
        <title>Whole genome shotgun sequence of Reyranella soli NBRC 108950.</title>
        <authorList>
            <person name="Hosoyama A."/>
            <person name="Uohara A."/>
            <person name="Ohji S."/>
            <person name="Ichikawa N."/>
        </authorList>
    </citation>
    <scope>NUCLEOTIDE SEQUENCE [LARGE SCALE GENOMIC DNA]</scope>
    <source>
        <strain evidence="2 3">NBRC 108950</strain>
    </source>
</reference>
<sequence>MALLARRTVTKIYLGAGMVAGLAGLAWLADERVALGPTDGRGFRPIRWPFPPDAWPPGRAWTGHDLDFYVRLKFDVCSDCETGVISDEAVDRVIDIDRLDPRFVPDGPGKRIRITDLFGRSRLYRHKMHNGAPRLAEGIAVAYKCDLLVAIVDGDMADPDKRKMAYQFLESNTVQVWVNKQLEAR</sequence>
<evidence type="ECO:0000313" key="3">
    <source>
        <dbReference type="Proteomes" id="UP000321058"/>
    </source>
</evidence>
<dbReference type="Proteomes" id="UP000321058">
    <property type="component" value="Unassembled WGS sequence"/>
</dbReference>
<name>A0A512N1P3_9HYPH</name>
<comment type="caution">
    <text evidence="2">The sequence shown here is derived from an EMBL/GenBank/DDBJ whole genome shotgun (WGS) entry which is preliminary data.</text>
</comment>
<keyword evidence="3" id="KW-1185">Reference proteome</keyword>
<keyword evidence="1" id="KW-0472">Membrane</keyword>
<protein>
    <submittedName>
        <fullName evidence="2">Uncharacterized protein</fullName>
    </submittedName>
</protein>
<keyword evidence="1" id="KW-0812">Transmembrane</keyword>
<dbReference type="EMBL" id="BKAJ01000003">
    <property type="protein sequence ID" value="GEP52906.1"/>
    <property type="molecule type" value="Genomic_DNA"/>
</dbReference>
<evidence type="ECO:0000256" key="1">
    <source>
        <dbReference type="SAM" id="Phobius"/>
    </source>
</evidence>
<organism evidence="2 3">
    <name type="scientific">Reyranella soli</name>
    <dbReference type="NCBI Taxonomy" id="1230389"/>
    <lineage>
        <taxon>Bacteria</taxon>
        <taxon>Pseudomonadati</taxon>
        <taxon>Pseudomonadota</taxon>
        <taxon>Alphaproteobacteria</taxon>
        <taxon>Hyphomicrobiales</taxon>
        <taxon>Reyranellaceae</taxon>
        <taxon>Reyranella</taxon>
    </lineage>
</organism>
<keyword evidence="1" id="KW-1133">Transmembrane helix</keyword>
<feature type="transmembrane region" description="Helical" evidence="1">
    <location>
        <begin position="12"/>
        <end position="29"/>
    </location>
</feature>
<dbReference type="RefSeq" id="WP_147145018.1">
    <property type="nucleotide sequence ID" value="NZ_BKAJ01000003.1"/>
</dbReference>
<dbReference type="OrthoDB" id="7375391at2"/>
<accession>A0A512N1P3</accession>
<proteinExistence type="predicted"/>
<gene>
    <name evidence="2" type="ORF">RSO01_00720</name>
</gene>
<evidence type="ECO:0000313" key="2">
    <source>
        <dbReference type="EMBL" id="GEP52906.1"/>
    </source>
</evidence>
<dbReference type="AlphaFoldDB" id="A0A512N1P3"/>